<reference evidence="2 3" key="1">
    <citation type="submission" date="2017-11" db="EMBL/GenBank/DDBJ databases">
        <title>Draft genome sequence of magnetotactic bacterium Magnetospirillum kuznetsovii LBB-42.</title>
        <authorList>
            <person name="Grouzdev D.S."/>
            <person name="Rysina M.S."/>
            <person name="Baslerov R.V."/>
            <person name="Koziaeva V."/>
        </authorList>
    </citation>
    <scope>NUCLEOTIDE SEQUENCE [LARGE SCALE GENOMIC DNA]</scope>
    <source>
        <strain evidence="2 3">LBB-42</strain>
    </source>
</reference>
<protein>
    <recommendedName>
        <fullName evidence="4">Phage portal protein</fullName>
    </recommendedName>
</protein>
<evidence type="ECO:0000313" key="2">
    <source>
        <dbReference type="EMBL" id="RAU20069.1"/>
    </source>
</evidence>
<dbReference type="Proteomes" id="UP000251075">
    <property type="component" value="Unassembled WGS sequence"/>
</dbReference>
<gene>
    <name evidence="2" type="ORF">CU669_20400</name>
</gene>
<keyword evidence="3" id="KW-1185">Reference proteome</keyword>
<dbReference type="InterPro" id="IPR006944">
    <property type="entry name" value="Phage/GTA_portal"/>
</dbReference>
<comment type="caution">
    <text evidence="2">The sequence shown here is derived from an EMBL/GenBank/DDBJ whole genome shotgun (WGS) entry which is preliminary data.</text>
</comment>
<evidence type="ECO:0000256" key="1">
    <source>
        <dbReference type="SAM" id="MobiDB-lite"/>
    </source>
</evidence>
<dbReference type="EMBL" id="PGTO01000039">
    <property type="protein sequence ID" value="RAU20069.1"/>
    <property type="molecule type" value="Genomic_DNA"/>
</dbReference>
<evidence type="ECO:0000313" key="3">
    <source>
        <dbReference type="Proteomes" id="UP000251075"/>
    </source>
</evidence>
<dbReference type="AlphaFoldDB" id="A0A364NSK6"/>
<dbReference type="OrthoDB" id="7592047at2"/>
<proteinExistence type="predicted"/>
<organism evidence="2 3">
    <name type="scientific">Paramagnetospirillum kuznetsovii</name>
    <dbReference type="NCBI Taxonomy" id="2053833"/>
    <lineage>
        <taxon>Bacteria</taxon>
        <taxon>Pseudomonadati</taxon>
        <taxon>Pseudomonadota</taxon>
        <taxon>Alphaproteobacteria</taxon>
        <taxon>Rhodospirillales</taxon>
        <taxon>Magnetospirillaceae</taxon>
        <taxon>Paramagnetospirillum</taxon>
    </lineage>
</organism>
<feature type="region of interest" description="Disordered" evidence="1">
    <location>
        <begin position="1"/>
        <end position="20"/>
    </location>
</feature>
<dbReference type="Pfam" id="PF04860">
    <property type="entry name" value="Phage_portal"/>
    <property type="match status" value="1"/>
</dbReference>
<sequence>MGMLDIFRRPTPAPQPEQKAQPSFGGFALMGGLFGGMATTSDVKVTPGGALASGNVALSAAMRVISETIAACDIKVCHRAPDGTVTPVDHPLTRLLRQPNDYLTGFELKEILVNQLMIYGESVWYLDQDRNGRIKGIYPLPPGKAQLYVAPGAGCSMRSVPATCSWTHSSGRRPNLWAPSISPTSGRAVCTL</sequence>
<evidence type="ECO:0008006" key="4">
    <source>
        <dbReference type="Google" id="ProtNLM"/>
    </source>
</evidence>
<accession>A0A364NSK6</accession>
<name>A0A364NSK6_9PROT</name>